<sequence>MCNDSTFFAGPDLYRAILEKANQLLSKLEKNSNVSIQNTELSTIERNKQFFIKLLYLLINIYNYFCDLYLPEKLTDSGLASLQ</sequence>
<gene>
    <name evidence="1" type="ORF">BC008_02590</name>
</gene>
<reference evidence="1 2" key="1">
    <citation type="journal article" date="2015" name="Genome Announc.">
        <title>Draft Genome of the Euendolithic (true boring) Cyanobacterium Mastigocoleus testarum strain BC008.</title>
        <authorList>
            <person name="Guida B.S."/>
            <person name="Garcia-Pichel F."/>
        </authorList>
    </citation>
    <scope>NUCLEOTIDE SEQUENCE [LARGE SCALE GENOMIC DNA]</scope>
    <source>
        <strain evidence="1 2">BC008</strain>
    </source>
</reference>
<organism evidence="1 2">
    <name type="scientific">Mastigocoleus testarum BC008</name>
    <dbReference type="NCBI Taxonomy" id="371196"/>
    <lineage>
        <taxon>Bacteria</taxon>
        <taxon>Bacillati</taxon>
        <taxon>Cyanobacteriota</taxon>
        <taxon>Cyanophyceae</taxon>
        <taxon>Nostocales</taxon>
        <taxon>Hapalosiphonaceae</taxon>
        <taxon>Mastigocoleus</taxon>
    </lineage>
</organism>
<keyword evidence="2" id="KW-1185">Reference proteome</keyword>
<dbReference type="Proteomes" id="UP000053372">
    <property type="component" value="Unassembled WGS sequence"/>
</dbReference>
<dbReference type="EMBL" id="LMTZ01000039">
    <property type="protein sequence ID" value="KST68977.1"/>
    <property type="molecule type" value="Genomic_DNA"/>
</dbReference>
<protein>
    <submittedName>
        <fullName evidence="1">Uncharacterized protein</fullName>
    </submittedName>
</protein>
<accession>A0A0V7ZX51</accession>
<proteinExistence type="predicted"/>
<dbReference type="AlphaFoldDB" id="A0A0V7ZX51"/>
<comment type="caution">
    <text evidence="1">The sequence shown here is derived from an EMBL/GenBank/DDBJ whole genome shotgun (WGS) entry which is preliminary data.</text>
</comment>
<name>A0A0V7ZX51_9CYAN</name>
<evidence type="ECO:0000313" key="2">
    <source>
        <dbReference type="Proteomes" id="UP000053372"/>
    </source>
</evidence>
<evidence type="ECO:0000313" key="1">
    <source>
        <dbReference type="EMBL" id="KST68977.1"/>
    </source>
</evidence>